<evidence type="ECO:0000256" key="3">
    <source>
        <dbReference type="RuleBase" id="RU363067"/>
    </source>
</evidence>
<dbReference type="EMBL" id="OU015569">
    <property type="protein sequence ID" value="CAG5097176.1"/>
    <property type="molecule type" value="Genomic_DNA"/>
</dbReference>
<proteinExistence type="inferred from homology"/>
<dbReference type="SUPFAM" id="SSF109604">
    <property type="entry name" value="HD-domain/PDEase-like"/>
    <property type="match status" value="1"/>
</dbReference>
<feature type="region of interest" description="Disordered" evidence="4">
    <location>
        <begin position="16"/>
        <end position="49"/>
    </location>
</feature>
<comment type="cofactor">
    <cofactor evidence="3">
        <name>a divalent metal cation</name>
        <dbReference type="ChEBI" id="CHEBI:60240"/>
    </cofactor>
    <text evidence="3">Binds 2 divalent metal cations per subunit. Site 1 may preferentially bind zinc ions, while site 2 has a preference for magnesium and/or manganese ions.</text>
</comment>
<name>A0ABN7SGI9_OIKDI</name>
<dbReference type="PRINTS" id="PR00387">
    <property type="entry name" value="PDIESTERASE1"/>
</dbReference>
<dbReference type="InterPro" id="IPR003607">
    <property type="entry name" value="HD/PDEase_dom"/>
</dbReference>
<dbReference type="InterPro" id="IPR023174">
    <property type="entry name" value="PDEase_CS"/>
</dbReference>
<evidence type="ECO:0000313" key="6">
    <source>
        <dbReference type="EMBL" id="CAG5097176.1"/>
    </source>
</evidence>
<reference evidence="6 7" key="1">
    <citation type="submission" date="2021-04" db="EMBL/GenBank/DDBJ databases">
        <authorList>
            <person name="Bliznina A."/>
        </authorList>
    </citation>
    <scope>NUCLEOTIDE SEQUENCE [LARGE SCALE GENOMIC DNA]</scope>
</reference>
<keyword evidence="2 3" id="KW-0378">Hydrolase</keyword>
<evidence type="ECO:0000259" key="5">
    <source>
        <dbReference type="PROSITE" id="PS51845"/>
    </source>
</evidence>
<dbReference type="PROSITE" id="PS51845">
    <property type="entry name" value="PDEASE_I_2"/>
    <property type="match status" value="1"/>
</dbReference>
<gene>
    <name evidence="6" type="ORF">OKIOD_LOCUS6523</name>
</gene>
<evidence type="ECO:0000313" key="7">
    <source>
        <dbReference type="Proteomes" id="UP001158576"/>
    </source>
</evidence>
<evidence type="ECO:0000256" key="4">
    <source>
        <dbReference type="SAM" id="MobiDB-lite"/>
    </source>
</evidence>
<evidence type="ECO:0000256" key="1">
    <source>
        <dbReference type="ARBA" id="ARBA00022723"/>
    </source>
</evidence>
<dbReference type="PROSITE" id="PS00126">
    <property type="entry name" value="PDEASE_I_1"/>
    <property type="match status" value="1"/>
</dbReference>
<comment type="similarity">
    <text evidence="3">Belongs to the cyclic nucleotide phosphodiesterase family.</text>
</comment>
<accession>A0ABN7SGI9</accession>
<dbReference type="PANTHER" id="PTHR11347">
    <property type="entry name" value="CYCLIC NUCLEOTIDE PHOSPHODIESTERASE"/>
    <property type="match status" value="1"/>
</dbReference>
<dbReference type="CDD" id="cd00077">
    <property type="entry name" value="HDc"/>
    <property type="match status" value="1"/>
</dbReference>
<keyword evidence="1 3" id="KW-0479">Metal-binding</keyword>
<dbReference type="InterPro" id="IPR036971">
    <property type="entry name" value="PDEase_catalytic_dom_sf"/>
</dbReference>
<keyword evidence="7" id="KW-1185">Reference proteome</keyword>
<evidence type="ECO:0000256" key="2">
    <source>
        <dbReference type="ARBA" id="ARBA00022801"/>
    </source>
</evidence>
<feature type="domain" description="PDEase" evidence="5">
    <location>
        <begin position="153"/>
        <end position="531"/>
    </location>
</feature>
<organism evidence="6 7">
    <name type="scientific">Oikopleura dioica</name>
    <name type="common">Tunicate</name>
    <dbReference type="NCBI Taxonomy" id="34765"/>
    <lineage>
        <taxon>Eukaryota</taxon>
        <taxon>Metazoa</taxon>
        <taxon>Chordata</taxon>
        <taxon>Tunicata</taxon>
        <taxon>Appendicularia</taxon>
        <taxon>Copelata</taxon>
        <taxon>Oikopleuridae</taxon>
        <taxon>Oikopleura</taxon>
    </lineage>
</organism>
<sequence length="547" mass="63423">MPRVWFAPTPMTEWHERRLSDEKMNDGDPSRRITRCGSHEHPGESDEAPVLTIEISDRLLANAGSERSNQHQVKQRISKANSEVTIHDVRRCTITEVPEEVRQWIVLTFSRQEQDENERKRQKFVVLKFEGRFRKLVKAMNMHIRLQKMFTIKQDVISDQLSDYLSEIDNWGWNPFKAGELTNGHPLHYSMLELFRKYNINSRFGIKQTTLINFADAIEEEYQVSGAPYHNNIHATDVMVTVHQLLFQTQMAHCDLELFSILFAAAIHDLAHTGQSNQFHINTKSNLALLYNDQSVLENHHISTAFRIMKTEEDKDLTSSLNDAQYKEFRSNVIAMVLSTDMSTHFDKIKTIKSAIRMPKEYWNNVLVDKSAEYPRTMEKIRIMELLLHSADLSNCVKPWKFHSKSATLLLEEFFRQGDIEKANDIPVSLLCDRVTTDVPKSQIGFMAYIIEPTFAILTETAFFIAVTFLPVVLEEDQVKSRISTEKNFKAIRNSDINHEDVLPIIDKFSSIWMEHLTENRMKWASFEAQGSVSLDKVNEILEAQQE</sequence>
<dbReference type="InterPro" id="IPR023088">
    <property type="entry name" value="PDEase"/>
</dbReference>
<dbReference type="EC" id="3.1.4.-" evidence="3"/>
<dbReference type="Pfam" id="PF00233">
    <property type="entry name" value="PDEase_I"/>
    <property type="match status" value="1"/>
</dbReference>
<dbReference type="Proteomes" id="UP001158576">
    <property type="component" value="Chromosome XSR"/>
</dbReference>
<protein>
    <recommendedName>
        <fullName evidence="3">Phosphodiesterase</fullName>
        <ecNumber evidence="3">3.1.4.-</ecNumber>
    </recommendedName>
</protein>
<dbReference type="Gene3D" id="1.10.1300.10">
    <property type="entry name" value="3'5'-cyclic nucleotide phosphodiesterase, catalytic domain"/>
    <property type="match status" value="1"/>
</dbReference>
<feature type="compositionally biased region" description="Basic and acidic residues" evidence="4">
    <location>
        <begin position="16"/>
        <end position="44"/>
    </location>
</feature>
<dbReference type="InterPro" id="IPR002073">
    <property type="entry name" value="PDEase_catalytic_dom"/>
</dbReference>